<comment type="caution">
    <text evidence="2">The sequence shown here is derived from an EMBL/GenBank/DDBJ whole genome shotgun (WGS) entry which is preliminary data.</text>
</comment>
<accession>A0AAD6SEK0</accession>
<name>A0AAD6SEK0_9AGAR</name>
<organism evidence="2 3">
    <name type="scientific">Mycena alexandri</name>
    <dbReference type="NCBI Taxonomy" id="1745969"/>
    <lineage>
        <taxon>Eukaryota</taxon>
        <taxon>Fungi</taxon>
        <taxon>Dikarya</taxon>
        <taxon>Basidiomycota</taxon>
        <taxon>Agaricomycotina</taxon>
        <taxon>Agaricomycetes</taxon>
        <taxon>Agaricomycetidae</taxon>
        <taxon>Agaricales</taxon>
        <taxon>Marasmiineae</taxon>
        <taxon>Mycenaceae</taxon>
        <taxon>Mycena</taxon>
    </lineage>
</organism>
<reference evidence="2" key="1">
    <citation type="submission" date="2023-03" db="EMBL/GenBank/DDBJ databases">
        <title>Massive genome expansion in bonnet fungi (Mycena s.s.) driven by repeated elements and novel gene families across ecological guilds.</title>
        <authorList>
            <consortium name="Lawrence Berkeley National Laboratory"/>
            <person name="Harder C.B."/>
            <person name="Miyauchi S."/>
            <person name="Viragh M."/>
            <person name="Kuo A."/>
            <person name="Thoen E."/>
            <person name="Andreopoulos B."/>
            <person name="Lu D."/>
            <person name="Skrede I."/>
            <person name="Drula E."/>
            <person name="Henrissat B."/>
            <person name="Morin E."/>
            <person name="Kohler A."/>
            <person name="Barry K."/>
            <person name="LaButti K."/>
            <person name="Morin E."/>
            <person name="Salamov A."/>
            <person name="Lipzen A."/>
            <person name="Mereny Z."/>
            <person name="Hegedus B."/>
            <person name="Baldrian P."/>
            <person name="Stursova M."/>
            <person name="Weitz H."/>
            <person name="Taylor A."/>
            <person name="Grigoriev I.V."/>
            <person name="Nagy L.G."/>
            <person name="Martin F."/>
            <person name="Kauserud H."/>
        </authorList>
    </citation>
    <scope>NUCLEOTIDE SEQUENCE</scope>
    <source>
        <strain evidence="2">CBHHK200</strain>
    </source>
</reference>
<evidence type="ECO:0000256" key="1">
    <source>
        <dbReference type="SAM" id="MobiDB-lite"/>
    </source>
</evidence>
<dbReference type="EMBL" id="JARJCM010000178">
    <property type="protein sequence ID" value="KAJ7023952.1"/>
    <property type="molecule type" value="Genomic_DNA"/>
</dbReference>
<dbReference type="AlphaFoldDB" id="A0AAD6SEK0"/>
<keyword evidence="3" id="KW-1185">Reference proteome</keyword>
<dbReference type="Proteomes" id="UP001218188">
    <property type="component" value="Unassembled WGS sequence"/>
</dbReference>
<evidence type="ECO:0000313" key="2">
    <source>
        <dbReference type="EMBL" id="KAJ7023952.1"/>
    </source>
</evidence>
<feature type="region of interest" description="Disordered" evidence="1">
    <location>
        <begin position="105"/>
        <end position="128"/>
    </location>
</feature>
<proteinExistence type="predicted"/>
<evidence type="ECO:0000313" key="3">
    <source>
        <dbReference type="Proteomes" id="UP001218188"/>
    </source>
</evidence>
<gene>
    <name evidence="2" type="ORF">C8F04DRAFT_1303553</name>
</gene>
<sequence>MQPLVGRAGRGRVCGAALLTRTRTQKKMRICLRPDTVCCAQSSWVQAKRRLSHSPPTARERAEALHAPARRWVLLGRKTRWGPWSQHAGPQPRSLRRTVYDPAPSFALRPHAPRVPRVPRAPDSRNRAGPLARKRLCQSWGMGARSPTHTLREGAHEEDIGRSRNNLRRPSTLPREEAEAEACARVRATHGRIVGGDRDEKWAWAWATTHAHSARCADHTVQTTGQQCELLAAVLQDAECTAAAAPIAIPSRIPIHEQEIGLEGRNTHLHRLPNMRERRQRTPLLAMLLHHALHVPWRRGVPVVLPLVPIVTIVLRLRVVVMTVLVPVTGGAVDGKHGPASDLPIWEARLSSGSRVPTIMCSDASQLGNASTHCS</sequence>
<protein>
    <submittedName>
        <fullName evidence="2">Uncharacterized protein</fullName>
    </submittedName>
</protein>